<keyword evidence="2" id="KW-1185">Reference proteome</keyword>
<dbReference type="Proteomes" id="UP001312908">
    <property type="component" value="Unassembled WGS sequence"/>
</dbReference>
<reference evidence="1 2" key="1">
    <citation type="submission" date="2023-10" db="EMBL/GenBank/DDBJ databases">
        <title>Sorlinia euscelidii gen. nov., sp. nov., an acetic acid bacteria isolated from the gut of Euscelidius variegatus emitter.</title>
        <authorList>
            <person name="Michoud G."/>
            <person name="Marasco R."/>
            <person name="Seferji K."/>
            <person name="Gonella E."/>
            <person name="Garuglieri E."/>
            <person name="Alma A."/>
            <person name="Mapelli F."/>
            <person name="Borin S."/>
            <person name="Daffonchio D."/>
            <person name="Crotti E."/>
        </authorList>
    </citation>
    <scope>NUCLEOTIDE SEQUENCE [LARGE SCALE GENOMIC DNA]</scope>
    <source>
        <strain evidence="1 2">EV16P</strain>
    </source>
</reference>
<dbReference type="InterPro" id="IPR035959">
    <property type="entry name" value="RutC-like_sf"/>
</dbReference>
<name>A0ABU7U100_9PROT</name>
<evidence type="ECO:0000313" key="2">
    <source>
        <dbReference type="Proteomes" id="UP001312908"/>
    </source>
</evidence>
<dbReference type="SUPFAM" id="SSF55298">
    <property type="entry name" value="YjgF-like"/>
    <property type="match status" value="1"/>
</dbReference>
<proteinExistence type="predicted"/>
<gene>
    <name evidence="1" type="primary">ridA</name>
    <name evidence="1" type="ORF">DOFOFD_00970</name>
</gene>
<dbReference type="InterPro" id="IPR035709">
    <property type="entry name" value="YoaB-like"/>
</dbReference>
<evidence type="ECO:0000313" key="1">
    <source>
        <dbReference type="EMBL" id="MEE8657591.1"/>
    </source>
</evidence>
<dbReference type="EMBL" id="JAWJZY010000001">
    <property type="protein sequence ID" value="MEE8657591.1"/>
    <property type="molecule type" value="Genomic_DNA"/>
</dbReference>
<dbReference type="RefSeq" id="WP_394818617.1">
    <property type="nucleotide sequence ID" value="NZ_JAWJZY010000001.1"/>
</dbReference>
<comment type="caution">
    <text evidence="1">The sequence shown here is derived from an EMBL/GenBank/DDBJ whole genome shotgun (WGS) entry which is preliminary data.</text>
</comment>
<protein>
    <submittedName>
        <fullName evidence="1">RidA family protein</fullName>
    </submittedName>
</protein>
<dbReference type="Gene3D" id="3.30.1330.40">
    <property type="entry name" value="RutC-like"/>
    <property type="match status" value="1"/>
</dbReference>
<dbReference type="InterPro" id="IPR006175">
    <property type="entry name" value="YjgF/YER057c/UK114"/>
</dbReference>
<dbReference type="PANTHER" id="PTHR47328:SF1">
    <property type="entry name" value="RUTC FAMILY PROTEIN YOAB"/>
    <property type="match status" value="1"/>
</dbReference>
<dbReference type="PANTHER" id="PTHR47328">
    <property type="match status" value="1"/>
</dbReference>
<accession>A0ABU7U100</accession>
<dbReference type="CDD" id="cd06150">
    <property type="entry name" value="YjgF_YER057c_UK114_like_2"/>
    <property type="match status" value="1"/>
</dbReference>
<dbReference type="Pfam" id="PF01042">
    <property type="entry name" value="Ribonuc_L-PSP"/>
    <property type="match status" value="1"/>
</dbReference>
<sequence>MSRILRSDPTPSLSKAVEYHGFIFTQGVVSSDLAGDITAQTQNIFMQLDALLERHGTDNTRILQAQIWLKNIEDRAKFNSIWENWLPEGQAPARACVQAVLADPRMLVEVMLVTTK</sequence>
<organism evidence="1 2">
    <name type="scientific">Sorlinia euscelidii</name>
    <dbReference type="NCBI Taxonomy" id="3081148"/>
    <lineage>
        <taxon>Bacteria</taxon>
        <taxon>Pseudomonadati</taxon>
        <taxon>Pseudomonadota</taxon>
        <taxon>Alphaproteobacteria</taxon>
        <taxon>Acetobacterales</taxon>
        <taxon>Acetobacteraceae</taxon>
        <taxon>Sorlinia</taxon>
    </lineage>
</organism>